<dbReference type="Pfam" id="PF00579">
    <property type="entry name" value="tRNA-synt_1b"/>
    <property type="match status" value="1"/>
</dbReference>
<dbReference type="PANTHER" id="PTHR11766:SF1">
    <property type="entry name" value="TYROSINE--TRNA LIGASE"/>
    <property type="match status" value="1"/>
</dbReference>
<evidence type="ECO:0000313" key="12">
    <source>
        <dbReference type="Proteomes" id="UP000176791"/>
    </source>
</evidence>
<dbReference type="GO" id="GO:0005829">
    <property type="term" value="C:cytosol"/>
    <property type="evidence" value="ECO:0007669"/>
    <property type="project" value="TreeGrafter"/>
</dbReference>
<keyword evidence="4 10" id="KW-0067">ATP-binding</keyword>
<dbReference type="AlphaFoldDB" id="A0A1F5DNA9"/>
<protein>
    <recommendedName>
        <fullName evidence="1 8">Tyrosine--tRNA ligase</fullName>
        <ecNumber evidence="1 8">6.1.1.1</ecNumber>
    </recommendedName>
</protein>
<keyword evidence="2 10" id="KW-0436">Ligase</keyword>
<name>A0A1F5DNA9_9BACT</name>
<proteinExistence type="inferred from homology"/>
<dbReference type="Gene3D" id="1.10.240.10">
    <property type="entry name" value="Tyrosyl-Transfer RNA Synthetase"/>
    <property type="match status" value="1"/>
</dbReference>
<dbReference type="InterPro" id="IPR002305">
    <property type="entry name" value="aa-tRNA-synth_Ic"/>
</dbReference>
<keyword evidence="3 10" id="KW-0547">Nucleotide-binding</keyword>
<reference evidence="11 12" key="1">
    <citation type="journal article" date="2016" name="Nat. Commun.">
        <title>Thousands of microbial genomes shed light on interconnected biogeochemical processes in an aquifer system.</title>
        <authorList>
            <person name="Anantharaman K."/>
            <person name="Brown C.T."/>
            <person name="Hug L.A."/>
            <person name="Sharon I."/>
            <person name="Castelle C.J."/>
            <person name="Probst A.J."/>
            <person name="Thomas B.C."/>
            <person name="Singh A."/>
            <person name="Wilkins M.J."/>
            <person name="Karaoz U."/>
            <person name="Brodie E.L."/>
            <person name="Williams K.H."/>
            <person name="Hubbard S.S."/>
            <person name="Banfield J.F."/>
        </authorList>
    </citation>
    <scope>NUCLEOTIDE SEQUENCE [LARGE SCALE GENOMIC DNA]</scope>
</reference>
<comment type="catalytic activity">
    <reaction evidence="7">
        <text>tRNA(Tyr) + L-tyrosine + ATP = L-tyrosyl-tRNA(Tyr) + AMP + diphosphate + H(+)</text>
        <dbReference type="Rhea" id="RHEA:10220"/>
        <dbReference type="Rhea" id="RHEA-COMP:9706"/>
        <dbReference type="Rhea" id="RHEA-COMP:9707"/>
        <dbReference type="ChEBI" id="CHEBI:15378"/>
        <dbReference type="ChEBI" id="CHEBI:30616"/>
        <dbReference type="ChEBI" id="CHEBI:33019"/>
        <dbReference type="ChEBI" id="CHEBI:58315"/>
        <dbReference type="ChEBI" id="CHEBI:78442"/>
        <dbReference type="ChEBI" id="CHEBI:78536"/>
        <dbReference type="ChEBI" id="CHEBI:456215"/>
        <dbReference type="EC" id="6.1.1.1"/>
    </reaction>
</comment>
<dbReference type="InterPro" id="IPR014729">
    <property type="entry name" value="Rossmann-like_a/b/a_fold"/>
</dbReference>
<dbReference type="Gene3D" id="3.40.50.620">
    <property type="entry name" value="HUPs"/>
    <property type="match status" value="1"/>
</dbReference>
<keyword evidence="5 10" id="KW-0648">Protein biosynthesis</keyword>
<evidence type="ECO:0000256" key="7">
    <source>
        <dbReference type="ARBA" id="ARBA00048248"/>
    </source>
</evidence>
<evidence type="ECO:0000256" key="9">
    <source>
        <dbReference type="PROSITE-ProRule" id="PRU00182"/>
    </source>
</evidence>
<organism evidence="11 12">
    <name type="scientific">Candidatus Beckwithbacteria bacterium RIFCSPHIGHO2_12_FULL_47_17</name>
    <dbReference type="NCBI Taxonomy" id="1797460"/>
    <lineage>
        <taxon>Bacteria</taxon>
        <taxon>Candidatus Beckwithiibacteriota</taxon>
    </lineage>
</organism>
<dbReference type="CDD" id="cd00165">
    <property type="entry name" value="S4"/>
    <property type="match status" value="1"/>
</dbReference>
<dbReference type="CDD" id="cd00805">
    <property type="entry name" value="TyrRS_core"/>
    <property type="match status" value="1"/>
</dbReference>
<keyword evidence="9" id="KW-0694">RNA-binding</keyword>
<evidence type="ECO:0000256" key="10">
    <source>
        <dbReference type="RuleBase" id="RU363036"/>
    </source>
</evidence>
<dbReference type="SUPFAM" id="SSF55174">
    <property type="entry name" value="Alpha-L RNA-binding motif"/>
    <property type="match status" value="1"/>
</dbReference>
<evidence type="ECO:0000256" key="8">
    <source>
        <dbReference type="NCBIfam" id="TIGR00234"/>
    </source>
</evidence>
<evidence type="ECO:0000256" key="6">
    <source>
        <dbReference type="ARBA" id="ARBA00023146"/>
    </source>
</evidence>
<comment type="similarity">
    <text evidence="10">Belongs to the class-I aminoacyl-tRNA synthetase family.</text>
</comment>
<dbReference type="NCBIfam" id="TIGR00234">
    <property type="entry name" value="tyrS"/>
    <property type="match status" value="1"/>
</dbReference>
<evidence type="ECO:0000256" key="3">
    <source>
        <dbReference type="ARBA" id="ARBA00022741"/>
    </source>
</evidence>
<accession>A0A1F5DNA9</accession>
<dbReference type="GO" id="GO:0005524">
    <property type="term" value="F:ATP binding"/>
    <property type="evidence" value="ECO:0007669"/>
    <property type="project" value="UniProtKB-KW"/>
</dbReference>
<dbReference type="InterPro" id="IPR024088">
    <property type="entry name" value="Tyr-tRNA-ligase_bac-type"/>
</dbReference>
<dbReference type="GO" id="GO:0006437">
    <property type="term" value="P:tyrosyl-tRNA aminoacylation"/>
    <property type="evidence" value="ECO:0007669"/>
    <property type="project" value="UniProtKB-UniRule"/>
</dbReference>
<dbReference type="EMBL" id="MEZN01000011">
    <property type="protein sequence ID" value="OGD56638.1"/>
    <property type="molecule type" value="Genomic_DNA"/>
</dbReference>
<dbReference type="SUPFAM" id="SSF52374">
    <property type="entry name" value="Nucleotidylyl transferase"/>
    <property type="match status" value="1"/>
</dbReference>
<dbReference type="PRINTS" id="PR01040">
    <property type="entry name" value="TRNASYNTHTYR"/>
</dbReference>
<comment type="caution">
    <text evidence="11">The sequence shown here is derived from an EMBL/GenBank/DDBJ whole genome shotgun (WGS) entry which is preliminary data.</text>
</comment>
<keyword evidence="6 10" id="KW-0030">Aminoacyl-tRNA synthetase</keyword>
<dbReference type="Proteomes" id="UP000176791">
    <property type="component" value="Unassembled WGS sequence"/>
</dbReference>
<evidence type="ECO:0000313" key="11">
    <source>
        <dbReference type="EMBL" id="OGD56638.1"/>
    </source>
</evidence>
<evidence type="ECO:0000256" key="5">
    <source>
        <dbReference type="ARBA" id="ARBA00022917"/>
    </source>
</evidence>
<dbReference type="EC" id="6.1.1.1" evidence="1 8"/>
<sequence>MDIDEVLTRGVEQILPSREGLKQLMAKKKIKLYLGIDPTATNLHLGHTVMLRKLQQFADLGHEAILLFGTGTVLVGDPSQRATGRKLITQAEIDKNVATWKDQVKPIIDFNKVKIMYNAEWLLKLNLRDIIKIASHISAVQLFKREMFQRRLKQGDTVWYHETMYPLLQGYDSVVMDVDLELGGTDQTFNMLVGRELQQKINGREKFVLAGKMIMGTDGQPMSKTSGNCIWLTDSAQDMFAKLMAVRDELMPDYFEFFTDKIMPEAEPMEAKKQLALEITRQFHGTTKAQAAQKNFEQTFQQKEPEYSEEIIAQSTLVKTLIDKVGSASEVKRLIVAGAVDINESTIHDINAKVKTGDKVKIGKKTFVKIV</sequence>
<dbReference type="GO" id="GO:0003723">
    <property type="term" value="F:RNA binding"/>
    <property type="evidence" value="ECO:0007669"/>
    <property type="project" value="UniProtKB-KW"/>
</dbReference>
<dbReference type="STRING" id="1797460.A3E73_01970"/>
<evidence type="ECO:0000256" key="4">
    <source>
        <dbReference type="ARBA" id="ARBA00022840"/>
    </source>
</evidence>
<dbReference type="PROSITE" id="PS50889">
    <property type="entry name" value="S4"/>
    <property type="match status" value="1"/>
</dbReference>
<dbReference type="PANTHER" id="PTHR11766">
    <property type="entry name" value="TYROSYL-TRNA SYNTHETASE"/>
    <property type="match status" value="1"/>
</dbReference>
<gene>
    <name evidence="11" type="ORF">A3E73_01970</name>
</gene>
<dbReference type="GO" id="GO:0004831">
    <property type="term" value="F:tyrosine-tRNA ligase activity"/>
    <property type="evidence" value="ECO:0007669"/>
    <property type="project" value="UniProtKB-UniRule"/>
</dbReference>
<evidence type="ECO:0000256" key="2">
    <source>
        <dbReference type="ARBA" id="ARBA00022598"/>
    </source>
</evidence>
<dbReference type="InterPro" id="IPR002307">
    <property type="entry name" value="Tyr-tRNA-ligase"/>
</dbReference>
<evidence type="ECO:0000256" key="1">
    <source>
        <dbReference type="ARBA" id="ARBA00013160"/>
    </source>
</evidence>